<dbReference type="AlphaFoldDB" id="A0AA96F0J8"/>
<organism evidence="3 4">
    <name type="scientific">Flavobacterium capsici</name>
    <dbReference type="NCBI Taxonomy" id="3075618"/>
    <lineage>
        <taxon>Bacteria</taxon>
        <taxon>Pseudomonadati</taxon>
        <taxon>Bacteroidota</taxon>
        <taxon>Flavobacteriia</taxon>
        <taxon>Flavobacteriales</taxon>
        <taxon>Flavobacteriaceae</taxon>
        <taxon>Flavobacterium</taxon>
    </lineage>
</organism>
<dbReference type="SUPFAM" id="SSF54106">
    <property type="entry name" value="LysM domain"/>
    <property type="match status" value="4"/>
</dbReference>
<accession>A0AA96J345</accession>
<dbReference type="GO" id="GO:0008932">
    <property type="term" value="F:lytic endotransglycosylase activity"/>
    <property type="evidence" value="ECO:0007669"/>
    <property type="project" value="TreeGrafter"/>
</dbReference>
<dbReference type="PANTHER" id="PTHR33734:SF22">
    <property type="entry name" value="MEMBRANE-BOUND LYTIC MUREIN TRANSGLYCOSYLASE D"/>
    <property type="match status" value="1"/>
</dbReference>
<dbReference type="CDD" id="cd00118">
    <property type="entry name" value="LysM"/>
    <property type="match status" value="3"/>
</dbReference>
<keyword evidence="4" id="KW-1185">Reference proteome</keyword>
<sequence>MKNRIVYSFILFFCFTSFIVAKQDKYIKHTVGQGETITQIAQKYKVTPYDIYKLNPDSQNGIQLNSVLLIPSNGSAFIASNTKAQTATKVSAQVGPAKKATTHLVQPKETLFSLSRMYNVSVESIREANVELLKNGLQIGQNVVIPASDGTSSVVAETVKSTPKQEVKEAPKPTPKPQVISTNSETKYHVIAPKETKFGISKMYGMTIQELEQLNPEIANGFPIGLKLVVSGNVIPQNSSTPSKAIIASNSSEYSTKRYLEEYVVRPNETIYSISRDYGISEQELVYLNPELKKALKLGMILRVPKGQKKETIVKEKLDLTKSLKTDKKKNLIMLLPFNVSKIQGDTVNSTEARLKKDKFLNLTLDFYSGALMAIDSAKTLGLNIDVKIFDSQETKNSSGLGELVTENNFGNADAIIGPFYQSNVEKLAEWLGNSRTPIISPLSKEYGKSYPNLYQSLPSEDKMRNAMFDYMRSKDGNIVAVIDSKKQSIYDYFSKNQPDVKIIGLSEKGTLVQDSLSIRLSRTKLNYVVLVTEKTSMILNSTNIMQKLKADYQIQMAILEYNETLDFEEVKLASLTNLNMMYPSISKPNDSETNTSFENSYKKQNNVFPNQFAVRGFDVTFDTLLRLSQEKSFEETIQTASTEYVENKFDYDQTESGGYKNNGVFVLYYDTDLTIKVAQ</sequence>
<dbReference type="PROSITE" id="PS51782">
    <property type="entry name" value="LYSM"/>
    <property type="match status" value="4"/>
</dbReference>
<dbReference type="Pfam" id="PF01476">
    <property type="entry name" value="LysM"/>
    <property type="match status" value="4"/>
</dbReference>
<dbReference type="Gene3D" id="3.10.350.10">
    <property type="entry name" value="LysM domain"/>
    <property type="match status" value="4"/>
</dbReference>
<dbReference type="Proteomes" id="UP001304515">
    <property type="component" value="Chromosome"/>
</dbReference>
<dbReference type="KEGG" id="fcj:RN605_12870"/>
<evidence type="ECO:0000259" key="1">
    <source>
        <dbReference type="PROSITE" id="PS51782"/>
    </source>
</evidence>
<gene>
    <name evidence="3" type="ORF">RN605_12870</name>
    <name evidence="2" type="ORF">RN608_05700</name>
</gene>
<dbReference type="InterPro" id="IPR018392">
    <property type="entry name" value="LysM"/>
</dbReference>
<dbReference type="InterPro" id="IPR036779">
    <property type="entry name" value="LysM_dom_sf"/>
</dbReference>
<feature type="domain" description="LysM" evidence="1">
    <location>
        <begin position="27"/>
        <end position="70"/>
    </location>
</feature>
<dbReference type="EMBL" id="CP134878">
    <property type="protein sequence ID" value="WNM20172.1"/>
    <property type="molecule type" value="Genomic_DNA"/>
</dbReference>
<evidence type="ECO:0000313" key="4">
    <source>
        <dbReference type="Proteomes" id="UP001304515"/>
    </source>
</evidence>
<evidence type="ECO:0000313" key="2">
    <source>
        <dbReference type="EMBL" id="WNM20172.1"/>
    </source>
</evidence>
<dbReference type="SMART" id="SM00257">
    <property type="entry name" value="LysM"/>
    <property type="match status" value="4"/>
</dbReference>
<dbReference type="PANTHER" id="PTHR33734">
    <property type="entry name" value="LYSM DOMAIN-CONTAINING GPI-ANCHORED PROTEIN 2"/>
    <property type="match status" value="1"/>
</dbReference>
<accession>A0AA96F0J8</accession>
<protein>
    <submittedName>
        <fullName evidence="3">LysM peptidoglycan-binding domain-containing protein</fullName>
    </submittedName>
</protein>
<proteinExistence type="predicted"/>
<dbReference type="SUPFAM" id="SSF53822">
    <property type="entry name" value="Periplasmic binding protein-like I"/>
    <property type="match status" value="1"/>
</dbReference>
<reference evidence="3 4" key="1">
    <citation type="submission" date="2023-09" db="EMBL/GenBank/DDBJ databases">
        <title>Flavobacterium sp. a novel bacteria isolate from Pepper rhizosphere.</title>
        <authorList>
            <person name="Peng Y."/>
            <person name="Lee J."/>
        </authorList>
    </citation>
    <scope>NUCLEOTIDE SEQUENCE [LARGE SCALE GENOMIC DNA]</scope>
    <source>
        <strain evidence="2">PMR2A8</strain>
        <strain evidence="3 4">PMTSA4</strain>
    </source>
</reference>
<dbReference type="InterPro" id="IPR028082">
    <property type="entry name" value="Peripla_BP_I"/>
</dbReference>
<dbReference type="RefSeq" id="WP_313325426.1">
    <property type="nucleotide sequence ID" value="NZ_CP134878.1"/>
</dbReference>
<evidence type="ECO:0000313" key="3">
    <source>
        <dbReference type="EMBL" id="WNM21562.1"/>
    </source>
</evidence>
<feature type="domain" description="LysM" evidence="1">
    <location>
        <begin position="101"/>
        <end position="145"/>
    </location>
</feature>
<dbReference type="Gene3D" id="3.40.50.2300">
    <property type="match status" value="2"/>
</dbReference>
<feature type="domain" description="LysM" evidence="1">
    <location>
        <begin position="187"/>
        <end position="230"/>
    </location>
</feature>
<name>A0AA96F0J8_9FLAO</name>
<feature type="domain" description="LysM" evidence="1">
    <location>
        <begin position="261"/>
        <end position="304"/>
    </location>
</feature>
<dbReference type="EMBL" id="CP134890">
    <property type="protein sequence ID" value="WNM21562.1"/>
    <property type="molecule type" value="Genomic_DNA"/>
</dbReference>